<name>A0A1S8YI38_9GAMM</name>
<dbReference type="AlphaFoldDB" id="A0A1S8YI38"/>
<accession>A0A1S8YI38</accession>
<feature type="transmembrane region" description="Helical" evidence="1">
    <location>
        <begin position="31"/>
        <end position="53"/>
    </location>
</feature>
<evidence type="ECO:0000256" key="1">
    <source>
        <dbReference type="SAM" id="Phobius"/>
    </source>
</evidence>
<evidence type="ECO:0000313" key="3">
    <source>
        <dbReference type="Proteomes" id="UP000190667"/>
    </source>
</evidence>
<reference evidence="2 3" key="1">
    <citation type="submission" date="2016-12" db="EMBL/GenBank/DDBJ databases">
        <title>Izhakiella australiana sp. nov. of genus Izhakiella isolated from Australian desert.</title>
        <authorList>
            <person name="Ji M."/>
        </authorList>
    </citation>
    <scope>NUCLEOTIDE SEQUENCE [LARGE SCALE GENOMIC DNA]</scope>
    <source>
        <strain evidence="2 3">D4N98</strain>
    </source>
</reference>
<keyword evidence="1" id="KW-0472">Membrane</keyword>
<comment type="caution">
    <text evidence="2">The sequence shown here is derived from an EMBL/GenBank/DDBJ whole genome shotgun (WGS) entry which is preliminary data.</text>
</comment>
<proteinExistence type="predicted"/>
<keyword evidence="1" id="KW-0812">Transmembrane</keyword>
<protein>
    <recommendedName>
        <fullName evidence="4">DUF805 domain-containing protein</fullName>
    </recommendedName>
</protein>
<keyword evidence="1" id="KW-1133">Transmembrane helix</keyword>
<dbReference type="EMBL" id="MRUL01000013">
    <property type="protein sequence ID" value="OON38730.1"/>
    <property type="molecule type" value="Genomic_DNA"/>
</dbReference>
<sequence>MNKGFDGFLIIIWAFTFFPCYRMSRKAGFGWAMAIFLSMPGLHFIMLYVFAFMKWPTLPDA</sequence>
<organism evidence="2 3">
    <name type="scientific">Izhakiella australiensis</name>
    <dbReference type="NCBI Taxonomy" id="1926881"/>
    <lineage>
        <taxon>Bacteria</taxon>
        <taxon>Pseudomonadati</taxon>
        <taxon>Pseudomonadota</taxon>
        <taxon>Gammaproteobacteria</taxon>
        <taxon>Enterobacterales</taxon>
        <taxon>Erwiniaceae</taxon>
        <taxon>Izhakiella</taxon>
    </lineage>
</organism>
<evidence type="ECO:0000313" key="2">
    <source>
        <dbReference type="EMBL" id="OON38730.1"/>
    </source>
</evidence>
<dbReference type="Proteomes" id="UP000190667">
    <property type="component" value="Unassembled WGS sequence"/>
</dbReference>
<keyword evidence="3" id="KW-1185">Reference proteome</keyword>
<feature type="transmembrane region" description="Helical" evidence="1">
    <location>
        <begin position="6"/>
        <end position="24"/>
    </location>
</feature>
<gene>
    <name evidence="2" type="ORF">BTJ39_16700</name>
</gene>
<dbReference type="OrthoDB" id="123194at2"/>
<evidence type="ECO:0008006" key="4">
    <source>
        <dbReference type="Google" id="ProtNLM"/>
    </source>
</evidence>